<dbReference type="InterPro" id="IPR046824">
    <property type="entry name" value="Mss51-like_C"/>
</dbReference>
<evidence type="ECO:0000259" key="5">
    <source>
        <dbReference type="PROSITE" id="PS50865"/>
    </source>
</evidence>
<evidence type="ECO:0000313" key="6">
    <source>
        <dbReference type="EMBL" id="CAL4142712.1"/>
    </source>
</evidence>
<dbReference type="SUPFAM" id="SSF144232">
    <property type="entry name" value="HIT/MYND zinc finger-like"/>
    <property type="match status" value="1"/>
</dbReference>
<sequence>VEYPSGLCSILSKIQLGKKFFVGICSSCYTIKDSDHHLHWCPECQLVAYCSEECQKKDLDYHKSFCKHYLLKNGKNIFSEWHKLTKEAQGNLNLELVGRITDVIRDGLIVGISNIEWVNSISYFAMDLLTWSRMCNVCHESRVHKLTECKCLCVSHCTKGFCKVDKNHKDECSDLLVYARTIAYIHANANNLNLPMNMEVDKEYQPLTKMEFSSPPIEDDWLDAKLAILSERLSFPLTILYAMQESGLGTNKTPVDSVTSLTIHIVSSKPMLDSRMWEMLIHRLPHLNELNISFIGCKKELANRLNIDITNKLERCTDCKLSNRLITYSIQPKHYHMYFSSLEYSEPDVIAVFGIKHMYEYKTSSDEYADDVNSYQNMTYEEGTLIVLTGHTYEEVKEGIQKINEARPVDVVMSSRRNLFKGSRIVRNSWGKKGIHNARAYMSCIKRK</sequence>
<organism evidence="6 7">
    <name type="scientific">Meganyctiphanes norvegica</name>
    <name type="common">Northern krill</name>
    <name type="synonym">Thysanopoda norvegica</name>
    <dbReference type="NCBI Taxonomy" id="48144"/>
    <lineage>
        <taxon>Eukaryota</taxon>
        <taxon>Metazoa</taxon>
        <taxon>Ecdysozoa</taxon>
        <taxon>Arthropoda</taxon>
        <taxon>Crustacea</taxon>
        <taxon>Multicrustacea</taxon>
        <taxon>Malacostraca</taxon>
        <taxon>Eumalacostraca</taxon>
        <taxon>Eucarida</taxon>
        <taxon>Euphausiacea</taxon>
        <taxon>Euphausiidae</taxon>
        <taxon>Meganyctiphanes</taxon>
    </lineage>
</organism>
<dbReference type="Pfam" id="PF20179">
    <property type="entry name" value="MSS51_C"/>
    <property type="match status" value="1"/>
</dbReference>
<proteinExistence type="predicted"/>
<keyword evidence="7" id="KW-1185">Reference proteome</keyword>
<evidence type="ECO:0000313" key="7">
    <source>
        <dbReference type="Proteomes" id="UP001497623"/>
    </source>
</evidence>
<dbReference type="GO" id="GO:0008270">
    <property type="term" value="F:zinc ion binding"/>
    <property type="evidence" value="ECO:0007669"/>
    <property type="project" value="UniProtKB-KW"/>
</dbReference>
<dbReference type="PROSITE" id="PS50865">
    <property type="entry name" value="ZF_MYND_2"/>
    <property type="match status" value="1"/>
</dbReference>
<dbReference type="Proteomes" id="UP001497623">
    <property type="component" value="Unassembled WGS sequence"/>
</dbReference>
<dbReference type="InterPro" id="IPR002893">
    <property type="entry name" value="Znf_MYND"/>
</dbReference>
<name>A0AAV2RTD0_MEGNR</name>
<dbReference type="Pfam" id="PF01753">
    <property type="entry name" value="zf-MYND"/>
    <property type="match status" value="1"/>
</dbReference>
<comment type="caution">
    <text evidence="6">The sequence shown here is derived from an EMBL/GenBank/DDBJ whole genome shotgun (WGS) entry which is preliminary data.</text>
</comment>
<evidence type="ECO:0000256" key="4">
    <source>
        <dbReference type="PROSITE-ProRule" id="PRU00134"/>
    </source>
</evidence>
<feature type="domain" description="MYND-type" evidence="5">
    <location>
        <begin position="25"/>
        <end position="66"/>
    </location>
</feature>
<dbReference type="Gene3D" id="6.10.140.2220">
    <property type="match status" value="1"/>
</dbReference>
<evidence type="ECO:0000256" key="2">
    <source>
        <dbReference type="ARBA" id="ARBA00022771"/>
    </source>
</evidence>
<gene>
    <name evidence="6" type="ORF">MNOR_LOCUS29181</name>
</gene>
<keyword evidence="1" id="KW-0479">Metal-binding</keyword>
<dbReference type="AlphaFoldDB" id="A0AAV2RTD0"/>
<protein>
    <recommendedName>
        <fullName evidence="5">MYND-type domain-containing protein</fullName>
    </recommendedName>
</protein>
<dbReference type="PANTHER" id="PTHR28069:SF2">
    <property type="entry name" value="GH20023P"/>
    <property type="match status" value="1"/>
</dbReference>
<evidence type="ECO:0000256" key="3">
    <source>
        <dbReference type="ARBA" id="ARBA00022833"/>
    </source>
</evidence>
<reference evidence="6 7" key="1">
    <citation type="submission" date="2024-05" db="EMBL/GenBank/DDBJ databases">
        <authorList>
            <person name="Wallberg A."/>
        </authorList>
    </citation>
    <scope>NUCLEOTIDE SEQUENCE [LARGE SCALE GENOMIC DNA]</scope>
</reference>
<keyword evidence="2 4" id="KW-0863">Zinc-finger</keyword>
<evidence type="ECO:0000256" key="1">
    <source>
        <dbReference type="ARBA" id="ARBA00022723"/>
    </source>
</evidence>
<accession>A0AAV2RTD0</accession>
<dbReference type="PROSITE" id="PS01360">
    <property type="entry name" value="ZF_MYND_1"/>
    <property type="match status" value="1"/>
</dbReference>
<dbReference type="PANTHER" id="PTHR28069">
    <property type="entry name" value="GH20023P"/>
    <property type="match status" value="1"/>
</dbReference>
<dbReference type="EMBL" id="CAXKWB010033344">
    <property type="protein sequence ID" value="CAL4142712.1"/>
    <property type="molecule type" value="Genomic_DNA"/>
</dbReference>
<feature type="non-terminal residue" evidence="6">
    <location>
        <position position="1"/>
    </location>
</feature>
<keyword evidence="3" id="KW-0862">Zinc</keyword>